<keyword evidence="3" id="KW-0479">Metal-binding</keyword>
<reference evidence="10" key="2">
    <citation type="submission" date="2013-07" db="EMBL/GenBank/DDBJ databases">
        <authorList>
            <consortium name="The Broad Institute Genome Sequencing Platform"/>
            <person name="Cuomo C."/>
            <person name="Litvintseva A."/>
            <person name="Chen Y."/>
            <person name="Heitman J."/>
            <person name="Sun S."/>
            <person name="Springer D."/>
            <person name="Dromer F."/>
            <person name="Young S.K."/>
            <person name="Zeng Q."/>
            <person name="Gargeya S."/>
            <person name="Fitzgerald M."/>
            <person name="Abouelleil A."/>
            <person name="Alvarado L."/>
            <person name="Berlin A.M."/>
            <person name="Chapman S.B."/>
            <person name="Dewar J."/>
            <person name="Goldberg J."/>
            <person name="Griggs A."/>
            <person name="Gujja S."/>
            <person name="Hansen M."/>
            <person name="Howarth C."/>
            <person name="Imamovic A."/>
            <person name="Larimer J."/>
            <person name="McCowan C."/>
            <person name="Murphy C."/>
            <person name="Pearson M."/>
            <person name="Priest M."/>
            <person name="Roberts A."/>
            <person name="Saif S."/>
            <person name="Shea T."/>
            <person name="Sykes S."/>
            <person name="Wortman J."/>
            <person name="Nusbaum C."/>
            <person name="Birren B."/>
        </authorList>
    </citation>
    <scope>NUCLEOTIDE SEQUENCE</scope>
    <source>
        <strain evidence="10">CBS 10118</strain>
    </source>
</reference>
<organism evidence="9">
    <name type="scientific">Kwoniella bestiolae CBS 10118</name>
    <dbReference type="NCBI Taxonomy" id="1296100"/>
    <lineage>
        <taxon>Eukaryota</taxon>
        <taxon>Fungi</taxon>
        <taxon>Dikarya</taxon>
        <taxon>Basidiomycota</taxon>
        <taxon>Agaricomycotina</taxon>
        <taxon>Tremellomycetes</taxon>
        <taxon>Tremellales</taxon>
        <taxon>Cryptococcaceae</taxon>
        <taxon>Kwoniella</taxon>
    </lineage>
</organism>
<reference evidence="9" key="3">
    <citation type="submission" date="2014-01" db="EMBL/GenBank/DDBJ databases">
        <title>Evolution of pathogenesis and genome organization in the Tremellales.</title>
        <authorList>
            <person name="Cuomo C."/>
            <person name="Litvintseva A."/>
            <person name="Heitman J."/>
            <person name="Chen Y."/>
            <person name="Sun S."/>
            <person name="Springer D."/>
            <person name="Dromer F."/>
            <person name="Young S."/>
            <person name="Zeng Q."/>
            <person name="Chapman S."/>
            <person name="Gujja S."/>
            <person name="Saif S."/>
            <person name="Birren B."/>
        </authorList>
    </citation>
    <scope>NUCLEOTIDE SEQUENCE</scope>
    <source>
        <strain evidence="9">CBS 10118</strain>
    </source>
</reference>
<dbReference type="PANTHER" id="PTHR33146">
    <property type="entry name" value="ENDONUCLEASE 4"/>
    <property type="match status" value="1"/>
</dbReference>
<evidence type="ECO:0000256" key="3">
    <source>
        <dbReference type="ARBA" id="ARBA00022723"/>
    </source>
</evidence>
<evidence type="ECO:0000313" key="9">
    <source>
        <dbReference type="EMBL" id="OCF25193.1"/>
    </source>
</evidence>
<dbReference type="VEuPathDB" id="FungiDB:I302_05006"/>
<dbReference type="Pfam" id="PF02265">
    <property type="entry name" value="S1-P1_nuclease"/>
    <property type="match status" value="1"/>
</dbReference>
<dbReference type="GeneID" id="30209405"/>
<protein>
    <submittedName>
        <fullName evidence="9">Nuclease I</fullName>
    </submittedName>
</protein>
<evidence type="ECO:0000313" key="11">
    <source>
        <dbReference type="Proteomes" id="UP000092730"/>
    </source>
</evidence>
<name>A0A1B9G2E7_9TREE</name>
<dbReference type="GO" id="GO:0046872">
    <property type="term" value="F:metal ion binding"/>
    <property type="evidence" value="ECO:0007669"/>
    <property type="project" value="UniProtKB-KW"/>
</dbReference>
<keyword evidence="7" id="KW-0325">Glycoprotein</keyword>
<evidence type="ECO:0000256" key="6">
    <source>
        <dbReference type="ARBA" id="ARBA00023157"/>
    </source>
</evidence>
<evidence type="ECO:0000256" key="1">
    <source>
        <dbReference type="ARBA" id="ARBA00009547"/>
    </source>
</evidence>
<dbReference type="GO" id="GO:0004519">
    <property type="term" value="F:endonuclease activity"/>
    <property type="evidence" value="ECO:0007669"/>
    <property type="project" value="UniProtKB-KW"/>
</dbReference>
<dbReference type="EMBL" id="KI894021">
    <property type="protein sequence ID" value="OCF25193.1"/>
    <property type="molecule type" value="Genomic_DNA"/>
</dbReference>
<dbReference type="GO" id="GO:0006308">
    <property type="term" value="P:DNA catabolic process"/>
    <property type="evidence" value="ECO:0007669"/>
    <property type="project" value="InterPro"/>
</dbReference>
<dbReference type="SUPFAM" id="SSF48537">
    <property type="entry name" value="Phospholipase C/P1 nuclease"/>
    <property type="match status" value="1"/>
</dbReference>
<evidence type="ECO:0000256" key="8">
    <source>
        <dbReference type="SAM" id="SignalP"/>
    </source>
</evidence>
<evidence type="ECO:0000313" key="10">
    <source>
        <dbReference type="EMBL" id="WVW83859.1"/>
    </source>
</evidence>
<keyword evidence="6" id="KW-1015">Disulfide bond</keyword>
<dbReference type="KEGG" id="kbi:30209405"/>
<keyword evidence="4" id="KW-0255">Endonuclease</keyword>
<dbReference type="Proteomes" id="UP000092730">
    <property type="component" value="Chromosome 4"/>
</dbReference>
<dbReference type="Gene3D" id="1.10.575.10">
    <property type="entry name" value="P1 Nuclease"/>
    <property type="match status" value="1"/>
</dbReference>
<accession>A0A1B9G2E7</accession>
<dbReference type="EMBL" id="CP144544">
    <property type="protein sequence ID" value="WVW83859.1"/>
    <property type="molecule type" value="Genomic_DNA"/>
</dbReference>
<dbReference type="GO" id="GO:0003676">
    <property type="term" value="F:nucleic acid binding"/>
    <property type="evidence" value="ECO:0007669"/>
    <property type="project" value="InterPro"/>
</dbReference>
<dbReference type="GO" id="GO:0016788">
    <property type="term" value="F:hydrolase activity, acting on ester bonds"/>
    <property type="evidence" value="ECO:0007669"/>
    <property type="project" value="InterPro"/>
</dbReference>
<dbReference type="InterPro" id="IPR008947">
    <property type="entry name" value="PLipase_C/P1_nuclease_dom_sf"/>
</dbReference>
<dbReference type="RefSeq" id="XP_019046263.1">
    <property type="nucleotide sequence ID" value="XM_019191633.1"/>
</dbReference>
<keyword evidence="5" id="KW-0378">Hydrolase</keyword>
<gene>
    <name evidence="9" type="ORF">I302_05006</name>
    <name evidence="10" type="ORF">I302_105881</name>
</gene>
<evidence type="ECO:0000256" key="4">
    <source>
        <dbReference type="ARBA" id="ARBA00022759"/>
    </source>
</evidence>
<evidence type="ECO:0000256" key="7">
    <source>
        <dbReference type="ARBA" id="ARBA00023180"/>
    </source>
</evidence>
<evidence type="ECO:0000256" key="5">
    <source>
        <dbReference type="ARBA" id="ARBA00022801"/>
    </source>
</evidence>
<dbReference type="CDD" id="cd11010">
    <property type="entry name" value="S1-P1_nuclease"/>
    <property type="match status" value="1"/>
</dbReference>
<dbReference type="OrthoDB" id="441446at2759"/>
<keyword evidence="2" id="KW-0540">Nuclease</keyword>
<reference evidence="10" key="4">
    <citation type="submission" date="2024-02" db="EMBL/GenBank/DDBJ databases">
        <title>Comparative genomics of Cryptococcus and Kwoniella reveals pathogenesis evolution and contrasting modes of karyotype evolution via chromosome fusion or intercentromeric recombination.</title>
        <authorList>
            <person name="Coelho M.A."/>
            <person name="David-Palma M."/>
            <person name="Shea T."/>
            <person name="Bowers K."/>
            <person name="McGinley-Smith S."/>
            <person name="Mohammad A.W."/>
            <person name="Gnirke A."/>
            <person name="Yurkov A.M."/>
            <person name="Nowrousian M."/>
            <person name="Sun S."/>
            <person name="Cuomo C.A."/>
            <person name="Heitman J."/>
        </authorList>
    </citation>
    <scope>NUCLEOTIDE SEQUENCE</scope>
    <source>
        <strain evidence="10">CBS 10118</strain>
    </source>
</reference>
<feature type="signal peptide" evidence="8">
    <location>
        <begin position="1"/>
        <end position="19"/>
    </location>
</feature>
<dbReference type="PANTHER" id="PTHR33146:SF29">
    <property type="entry name" value="S1_P1 NUCLEASE"/>
    <property type="match status" value="1"/>
</dbReference>
<feature type="chain" id="PRO_5042334783" evidence="8">
    <location>
        <begin position="20"/>
        <end position="393"/>
    </location>
</feature>
<dbReference type="STRING" id="1296100.A0A1B9G2E7"/>
<evidence type="ECO:0000256" key="2">
    <source>
        <dbReference type="ARBA" id="ARBA00022722"/>
    </source>
</evidence>
<comment type="similarity">
    <text evidence="1">Belongs to the nuclease type I family.</text>
</comment>
<keyword evidence="11" id="KW-1185">Reference proteome</keyword>
<keyword evidence="8" id="KW-0732">Signal</keyword>
<dbReference type="InterPro" id="IPR003154">
    <property type="entry name" value="S1/P1nuclease"/>
</dbReference>
<dbReference type="AlphaFoldDB" id="A0A1B9G2E7"/>
<proteinExistence type="inferred from homology"/>
<sequence length="393" mass="44056">MRSLYLLLGIASALPTVLSWGAAGHEMVATIAQIHLHPSTRQKLCDILPAEANCHLAPIAAWADQVRNRYRNTAPMHYINGIDDFPPEKCAFGEHGWANEDVNVVTAIQNFTRTIMDGKSAQDIDIPLRFLVHFVGDMHQPLHLTGRDKGGNGAQFRFEGRQRNLHSVWDGGIITKNIRELTNYTSPLPNKQIESNLLGAIFDPYVRWIVWEGIREWWRSDLESWLECPAEGDPFPHSSHTSIPPSTPAIIKDYFRTASSIVLSLLPGSISALTEVSFPIPTKETEGFEDQAIALHPTNLKLKGVNQTTFPSCPYTWSKPIHALNCEIAWPKEYKNNDHPLIELDTDKYLGEIGRQKVVEKLLAMAGLRLAKILNEAFADEGQLVGNGLYFDY</sequence>
<reference evidence="9" key="1">
    <citation type="submission" date="2013-07" db="EMBL/GenBank/DDBJ databases">
        <title>The Genome Sequence of Cryptococcus bestiolae CBS10118.</title>
        <authorList>
            <consortium name="The Broad Institute Genome Sequencing Platform"/>
            <person name="Cuomo C."/>
            <person name="Litvintseva A."/>
            <person name="Chen Y."/>
            <person name="Heitman J."/>
            <person name="Sun S."/>
            <person name="Springer D."/>
            <person name="Dromer F."/>
            <person name="Young S.K."/>
            <person name="Zeng Q."/>
            <person name="Gargeya S."/>
            <person name="Fitzgerald M."/>
            <person name="Abouelleil A."/>
            <person name="Alvarado L."/>
            <person name="Berlin A.M."/>
            <person name="Chapman S.B."/>
            <person name="Dewar J."/>
            <person name="Goldberg J."/>
            <person name="Griggs A."/>
            <person name="Gujja S."/>
            <person name="Hansen M."/>
            <person name="Howarth C."/>
            <person name="Imamovic A."/>
            <person name="Larimer J."/>
            <person name="McCowan C."/>
            <person name="Murphy C."/>
            <person name="Pearson M."/>
            <person name="Priest M."/>
            <person name="Roberts A."/>
            <person name="Saif S."/>
            <person name="Shea T."/>
            <person name="Sykes S."/>
            <person name="Wortman J."/>
            <person name="Nusbaum C."/>
            <person name="Birren B."/>
        </authorList>
    </citation>
    <scope>NUCLEOTIDE SEQUENCE [LARGE SCALE GENOMIC DNA]</scope>
    <source>
        <strain evidence="9">CBS 10118</strain>
    </source>
</reference>